<dbReference type="InterPro" id="IPR052913">
    <property type="entry name" value="Glycopeptide_resist_protein"/>
</dbReference>
<dbReference type="Pfam" id="PF04294">
    <property type="entry name" value="VanW"/>
    <property type="match status" value="1"/>
</dbReference>
<gene>
    <name evidence="1" type="ORF">EHQ30_04355</name>
</gene>
<organism evidence="1 2">
    <name type="scientific">Leptospira brenneri</name>
    <dbReference type="NCBI Taxonomy" id="2023182"/>
    <lineage>
        <taxon>Bacteria</taxon>
        <taxon>Pseudomonadati</taxon>
        <taxon>Spirochaetota</taxon>
        <taxon>Spirochaetia</taxon>
        <taxon>Leptospirales</taxon>
        <taxon>Leptospiraceae</taxon>
        <taxon>Leptospira</taxon>
    </lineage>
</organism>
<dbReference type="RefSeq" id="WP_100789175.1">
    <property type="nucleotide sequence ID" value="NZ_NPDQ01000001.1"/>
</dbReference>
<protein>
    <submittedName>
        <fullName evidence="1">Vancomycin resistance protein</fullName>
    </submittedName>
</protein>
<reference evidence="1" key="1">
    <citation type="journal article" date="2019" name="PLoS Negl. Trop. Dis.">
        <title>Revisiting the worldwide diversity of Leptospira species in the environment.</title>
        <authorList>
            <person name="Vincent A.T."/>
            <person name="Schiettekatte O."/>
            <person name="Bourhy P."/>
            <person name="Veyrier F.J."/>
            <person name="Picardeau M."/>
        </authorList>
    </citation>
    <scope>NUCLEOTIDE SEQUENCE [LARGE SCALE GENOMIC DNA]</scope>
    <source>
        <strain evidence="1">201800277</strain>
    </source>
</reference>
<proteinExistence type="predicted"/>
<dbReference type="EMBL" id="RQFP01000001">
    <property type="protein sequence ID" value="TGK95867.1"/>
    <property type="molecule type" value="Genomic_DNA"/>
</dbReference>
<dbReference type="PANTHER" id="PTHR35788">
    <property type="entry name" value="EXPORTED PROTEIN-RELATED"/>
    <property type="match status" value="1"/>
</dbReference>
<accession>A0A2M9Y6H2</accession>
<dbReference type="OrthoDB" id="9813301at2"/>
<dbReference type="PANTHER" id="PTHR35788:SF1">
    <property type="entry name" value="EXPORTED PROTEIN"/>
    <property type="match status" value="1"/>
</dbReference>
<evidence type="ECO:0000313" key="1">
    <source>
        <dbReference type="EMBL" id="TGK95867.1"/>
    </source>
</evidence>
<keyword evidence="2" id="KW-1185">Reference proteome</keyword>
<dbReference type="InterPro" id="IPR007391">
    <property type="entry name" value="Vancomycin_resist_VanW"/>
</dbReference>
<sequence>MGFSFKKKSIPGMHQRVNRGNLRLFLGKIYFQWKRYLVWFLERKSFASTKISFNELSHLFPISVFKHSSPIYRKLKDVPMYLQENKRVNLSIAILKLDGLVLNPGEVFSFWYLVGKPTKRKGYLPGMQLRNGSFIERTGGGLCQMANLIYWMSLHTPLTIKERWRHSFDIFPDSERTLPFGSGATLSYNYIDLQIKNTTKQTFVLHLWIEDDFLKGEWYSDVEIPFSYQVYESYHGFHAEPWGGYTRRNAIRKKKISKSTKEILDDELVTENVAWMMYEPLLEEGRQGSGSRDSNLT</sequence>
<name>A0A2M9Y6H2_9LEPT</name>
<dbReference type="AlphaFoldDB" id="A0A2M9Y6H2"/>
<evidence type="ECO:0000313" key="2">
    <source>
        <dbReference type="Proteomes" id="UP000297891"/>
    </source>
</evidence>
<comment type="caution">
    <text evidence="1">The sequence shown here is derived from an EMBL/GenBank/DDBJ whole genome shotgun (WGS) entry which is preliminary data.</text>
</comment>
<dbReference type="Proteomes" id="UP000297891">
    <property type="component" value="Unassembled WGS sequence"/>
</dbReference>